<keyword evidence="2" id="KW-0472">Membrane</keyword>
<accession>A0A6G0WCD0</accession>
<keyword evidence="2" id="KW-1133">Transmembrane helix</keyword>
<sequence>MKFPDNQSNKSSDTNSEEDSSEDEQQNIINIMSRARMLLHLQLFFHCLDLLLKLLWGVWDAYPPRLYAN</sequence>
<reference evidence="3 4" key="1">
    <citation type="submission" date="2019-08" db="EMBL/GenBank/DDBJ databases">
        <title>Whole genome of Aphis craccivora.</title>
        <authorList>
            <person name="Voronova N.V."/>
            <person name="Shulinski R.S."/>
            <person name="Bandarenka Y.V."/>
            <person name="Zhorov D.G."/>
            <person name="Warner D."/>
        </authorList>
    </citation>
    <scope>NUCLEOTIDE SEQUENCE [LARGE SCALE GENOMIC DNA]</scope>
    <source>
        <strain evidence="3">180601</strain>
        <tissue evidence="3">Whole Body</tissue>
    </source>
</reference>
<gene>
    <name evidence="3" type="ORF">FWK35_00025736</name>
</gene>
<evidence type="ECO:0000313" key="4">
    <source>
        <dbReference type="Proteomes" id="UP000478052"/>
    </source>
</evidence>
<name>A0A6G0WCD0_APHCR</name>
<dbReference type="Proteomes" id="UP000478052">
    <property type="component" value="Unassembled WGS sequence"/>
</dbReference>
<feature type="compositionally biased region" description="Acidic residues" evidence="1">
    <location>
        <begin position="15"/>
        <end position="25"/>
    </location>
</feature>
<organism evidence="3 4">
    <name type="scientific">Aphis craccivora</name>
    <name type="common">Cowpea aphid</name>
    <dbReference type="NCBI Taxonomy" id="307492"/>
    <lineage>
        <taxon>Eukaryota</taxon>
        <taxon>Metazoa</taxon>
        <taxon>Ecdysozoa</taxon>
        <taxon>Arthropoda</taxon>
        <taxon>Hexapoda</taxon>
        <taxon>Insecta</taxon>
        <taxon>Pterygota</taxon>
        <taxon>Neoptera</taxon>
        <taxon>Paraneoptera</taxon>
        <taxon>Hemiptera</taxon>
        <taxon>Sternorrhyncha</taxon>
        <taxon>Aphidomorpha</taxon>
        <taxon>Aphidoidea</taxon>
        <taxon>Aphididae</taxon>
        <taxon>Aphidini</taxon>
        <taxon>Aphis</taxon>
        <taxon>Aphis</taxon>
    </lineage>
</organism>
<keyword evidence="4" id="KW-1185">Reference proteome</keyword>
<proteinExistence type="predicted"/>
<evidence type="ECO:0000256" key="2">
    <source>
        <dbReference type="SAM" id="Phobius"/>
    </source>
</evidence>
<feature type="region of interest" description="Disordered" evidence="1">
    <location>
        <begin position="1"/>
        <end position="26"/>
    </location>
</feature>
<protein>
    <submittedName>
        <fullName evidence="3">Zinc finger MYM-type protein 1-like</fullName>
    </submittedName>
</protein>
<feature type="transmembrane region" description="Helical" evidence="2">
    <location>
        <begin position="38"/>
        <end position="59"/>
    </location>
</feature>
<dbReference type="AlphaFoldDB" id="A0A6G0WCD0"/>
<dbReference type="EMBL" id="VUJU01008850">
    <property type="protein sequence ID" value="KAF0724964.1"/>
    <property type="molecule type" value="Genomic_DNA"/>
</dbReference>
<evidence type="ECO:0000313" key="3">
    <source>
        <dbReference type="EMBL" id="KAF0724964.1"/>
    </source>
</evidence>
<evidence type="ECO:0000256" key="1">
    <source>
        <dbReference type="SAM" id="MobiDB-lite"/>
    </source>
</evidence>
<keyword evidence="2" id="KW-0812">Transmembrane</keyword>
<comment type="caution">
    <text evidence="3">The sequence shown here is derived from an EMBL/GenBank/DDBJ whole genome shotgun (WGS) entry which is preliminary data.</text>
</comment>